<name>A0ABU3TS44_9BACT</name>
<dbReference type="NCBIfam" id="TIGR02664">
    <property type="entry name" value="nitr_red_assoc"/>
    <property type="match status" value="1"/>
</dbReference>
<dbReference type="RefSeq" id="WP_316070414.1">
    <property type="nucleotide sequence ID" value="NZ_JAVNWW010000001.1"/>
</dbReference>
<accession>A0ABU3TS44</accession>
<dbReference type="Proteomes" id="UP001249959">
    <property type="component" value="Unassembled WGS sequence"/>
</dbReference>
<dbReference type="Pfam" id="PF09655">
    <property type="entry name" value="Nitr_red_assoc"/>
    <property type="match status" value="1"/>
</dbReference>
<reference evidence="1 2" key="1">
    <citation type="submission" date="2023-09" db="EMBL/GenBank/DDBJ databases">
        <title>Aquirufa genomes.</title>
        <authorList>
            <person name="Pitt A."/>
        </authorList>
    </citation>
    <scope>NUCLEOTIDE SEQUENCE [LARGE SCALE GENOMIC DNA]</scope>
    <source>
        <strain evidence="1 2">LEOWEIH-7C</strain>
    </source>
</reference>
<comment type="caution">
    <text evidence="1">The sequence shown here is derived from an EMBL/GenBank/DDBJ whole genome shotgun (WGS) entry which is preliminary data.</text>
</comment>
<gene>
    <name evidence="1" type="ORF">PQG45_05470</name>
</gene>
<keyword evidence="2" id="KW-1185">Reference proteome</keyword>
<proteinExistence type="predicted"/>
<organism evidence="1 2">
    <name type="scientific">Aquirufa regiilacus</name>
    <dbReference type="NCBI Taxonomy" id="3024868"/>
    <lineage>
        <taxon>Bacteria</taxon>
        <taxon>Pseudomonadati</taxon>
        <taxon>Bacteroidota</taxon>
        <taxon>Cytophagia</taxon>
        <taxon>Cytophagales</taxon>
        <taxon>Flectobacillaceae</taxon>
        <taxon>Aquirufa</taxon>
    </lineage>
</organism>
<evidence type="ECO:0000313" key="2">
    <source>
        <dbReference type="Proteomes" id="UP001249959"/>
    </source>
</evidence>
<evidence type="ECO:0000313" key="1">
    <source>
        <dbReference type="EMBL" id="MDU0808482.1"/>
    </source>
</evidence>
<protein>
    <submittedName>
        <fullName evidence="1">Nitrate reductase associated protein</fullName>
    </submittedName>
</protein>
<dbReference type="InterPro" id="IPR013481">
    <property type="entry name" value="NarM"/>
</dbReference>
<dbReference type="EMBL" id="JAVNWW010000001">
    <property type="protein sequence ID" value="MDU0808482.1"/>
    <property type="molecule type" value="Genomic_DNA"/>
</dbReference>
<sequence length="165" mass="18586">MKILAPSIFLGHANIEYFVFEEDFMEANMRCIPMAVRFKLDAVQIKLSLAAWAKFGSDEKLALAMNSCESVTEKAMYAQFLAQLIENYTGQPPAQLSESKILVGWQAGKNVPQSICSKALEFGWEVTLNSWNALSDLQRYSLLKLTNPSHENKNFPIAMREFGLV</sequence>